<accession>A0A2L0UZU8</accession>
<evidence type="ECO:0000313" key="3">
    <source>
        <dbReference type="EMBL" id="AUZ95064.1"/>
    </source>
</evidence>
<keyword evidence="2" id="KW-1133">Transmembrane helix</keyword>
<protein>
    <submittedName>
        <fullName evidence="3">Uncharacterized protein</fullName>
    </submittedName>
</protein>
<evidence type="ECO:0000256" key="2">
    <source>
        <dbReference type="SAM" id="Phobius"/>
    </source>
</evidence>
<dbReference type="RefSeq" id="YP_009611960.1">
    <property type="nucleotide sequence ID" value="NC_042013.1"/>
</dbReference>
<proteinExistence type="predicted"/>
<sequence length="127" mass="14915">MKFLSSIKVYLIIGLIASVVGVIAYFYIDSLRSDIKTLEAENAKQQMTIDLQTKQLDQLKKDAEKQARLHEEYLKSIQDIRKESDDEEERINNTEWEKEANTDREALERSINENMKKVFDDIRETSK</sequence>
<evidence type="ECO:0000313" key="4">
    <source>
        <dbReference type="Proteomes" id="UP000223025"/>
    </source>
</evidence>
<feature type="region of interest" description="Disordered" evidence="1">
    <location>
        <begin position="81"/>
        <end position="105"/>
    </location>
</feature>
<dbReference type="EMBL" id="MF403008">
    <property type="protein sequence ID" value="AUZ95064.1"/>
    <property type="molecule type" value="Genomic_DNA"/>
</dbReference>
<name>A0A2L0UZU8_9CAUD</name>
<feature type="transmembrane region" description="Helical" evidence="2">
    <location>
        <begin position="7"/>
        <end position="28"/>
    </location>
</feature>
<reference evidence="3 4" key="1">
    <citation type="submission" date="2017-06" db="EMBL/GenBank/DDBJ databases">
        <authorList>
            <person name="Kim H.J."/>
            <person name="Triplett B.A."/>
        </authorList>
    </citation>
    <scope>NUCLEOTIDE SEQUENCE [LARGE SCALE GENOMIC DNA]</scope>
</reference>
<dbReference type="KEGG" id="vg:40088298"/>
<dbReference type="GeneID" id="40088298"/>
<keyword evidence="2" id="KW-0812">Transmembrane</keyword>
<organism evidence="3 4">
    <name type="scientific">Agrobacterium phage Atu_ph07</name>
    <dbReference type="NCBI Taxonomy" id="2024264"/>
    <lineage>
        <taxon>Viruses</taxon>
        <taxon>Duplodnaviria</taxon>
        <taxon>Heunggongvirae</taxon>
        <taxon>Uroviricota</taxon>
        <taxon>Caudoviricetes</taxon>
        <taxon>Polybotosvirus</taxon>
        <taxon>Polybotosvirus Atuph07</taxon>
    </lineage>
</organism>
<keyword evidence="4" id="KW-1185">Reference proteome</keyword>
<evidence type="ECO:0000256" key="1">
    <source>
        <dbReference type="SAM" id="MobiDB-lite"/>
    </source>
</evidence>
<dbReference type="Proteomes" id="UP000223025">
    <property type="component" value="Segment"/>
</dbReference>
<keyword evidence="2" id="KW-0472">Membrane</keyword>